<reference evidence="17" key="2">
    <citation type="submission" date="2023-01" db="EMBL/GenBank/DDBJ databases">
        <title>Draft genome sequence of Litoribrevibacter albus strain NBRC 110071.</title>
        <authorList>
            <person name="Sun Q."/>
            <person name="Mori K."/>
        </authorList>
    </citation>
    <scope>NUCLEOTIDE SEQUENCE</scope>
    <source>
        <strain evidence="17">NBRC 110071</strain>
    </source>
</reference>
<evidence type="ECO:0000256" key="13">
    <source>
        <dbReference type="SAM" id="MobiDB-lite"/>
    </source>
</evidence>
<gene>
    <name evidence="17" type="primary">hmuA</name>
    <name evidence="17" type="ORF">GCM10007876_08110</name>
</gene>
<evidence type="ECO:0000256" key="1">
    <source>
        <dbReference type="ARBA" id="ARBA00004571"/>
    </source>
</evidence>
<evidence type="ECO:0000313" key="17">
    <source>
        <dbReference type="EMBL" id="GLQ30333.1"/>
    </source>
</evidence>
<keyword evidence="4 10" id="KW-1134">Transmembrane beta strand</keyword>
<dbReference type="InterPro" id="IPR039426">
    <property type="entry name" value="TonB-dep_rcpt-like"/>
</dbReference>
<keyword evidence="9 10" id="KW-0998">Cell outer membrane</keyword>
<evidence type="ECO:0000256" key="3">
    <source>
        <dbReference type="ARBA" id="ARBA00022448"/>
    </source>
</evidence>
<feature type="signal peptide" evidence="14">
    <location>
        <begin position="1"/>
        <end position="24"/>
    </location>
</feature>
<dbReference type="EMBL" id="BSNM01000003">
    <property type="protein sequence ID" value="GLQ30333.1"/>
    <property type="molecule type" value="Genomic_DNA"/>
</dbReference>
<protein>
    <submittedName>
        <fullName evidence="17">TonB-dependent receptor</fullName>
    </submittedName>
</protein>
<dbReference type="PROSITE" id="PS52016">
    <property type="entry name" value="TONB_DEPENDENT_REC_3"/>
    <property type="match status" value="1"/>
</dbReference>
<feature type="region of interest" description="Disordered" evidence="13">
    <location>
        <begin position="365"/>
        <end position="386"/>
    </location>
</feature>
<evidence type="ECO:0000256" key="11">
    <source>
        <dbReference type="PROSITE-ProRule" id="PRU10144"/>
    </source>
</evidence>
<comment type="similarity">
    <text evidence="2 10 12">Belongs to the TonB-dependent receptor family.</text>
</comment>
<evidence type="ECO:0000256" key="10">
    <source>
        <dbReference type="PROSITE-ProRule" id="PRU01360"/>
    </source>
</evidence>
<dbReference type="InterPro" id="IPR010949">
    <property type="entry name" value="TonB_Hb/transfer/lactofer_rcpt"/>
</dbReference>
<keyword evidence="7 12" id="KW-0798">TonB box</keyword>
<dbReference type="GO" id="GO:0015232">
    <property type="term" value="F:heme transmembrane transporter activity"/>
    <property type="evidence" value="ECO:0007669"/>
    <property type="project" value="InterPro"/>
</dbReference>
<feature type="chain" id="PRO_5041231820" evidence="14">
    <location>
        <begin position="25"/>
        <end position="700"/>
    </location>
</feature>
<keyword evidence="18" id="KW-1185">Reference proteome</keyword>
<dbReference type="PANTHER" id="PTHR30069:SF41">
    <property type="entry name" value="HEME_HEMOPEXIN UTILIZATION PROTEIN C"/>
    <property type="match status" value="1"/>
</dbReference>
<evidence type="ECO:0000256" key="8">
    <source>
        <dbReference type="ARBA" id="ARBA00023136"/>
    </source>
</evidence>
<dbReference type="GO" id="GO:0044718">
    <property type="term" value="P:siderophore transmembrane transport"/>
    <property type="evidence" value="ECO:0007669"/>
    <property type="project" value="TreeGrafter"/>
</dbReference>
<proteinExistence type="inferred from homology"/>
<dbReference type="PROSITE" id="PS01156">
    <property type="entry name" value="TONB_DEPENDENT_REC_2"/>
    <property type="match status" value="1"/>
</dbReference>
<keyword evidence="17" id="KW-0675">Receptor</keyword>
<dbReference type="NCBIfam" id="TIGR01786">
    <property type="entry name" value="TonB-hemlactrns"/>
    <property type="match status" value="1"/>
</dbReference>
<accession>A0AA37S8V0</accession>
<dbReference type="Pfam" id="PF00593">
    <property type="entry name" value="TonB_dep_Rec_b-barrel"/>
    <property type="match status" value="1"/>
</dbReference>
<dbReference type="Proteomes" id="UP001161389">
    <property type="component" value="Unassembled WGS sequence"/>
</dbReference>
<comment type="subcellular location">
    <subcellularLocation>
        <location evidence="1 10">Cell outer membrane</location>
        <topology evidence="1 10">Multi-pass membrane protein</topology>
    </subcellularLocation>
</comment>
<dbReference type="InterPro" id="IPR000531">
    <property type="entry name" value="Beta-barrel_TonB"/>
</dbReference>
<keyword evidence="5 10" id="KW-0812">Transmembrane</keyword>
<dbReference type="InterPro" id="IPR036942">
    <property type="entry name" value="Beta-barrel_TonB_sf"/>
</dbReference>
<dbReference type="CDD" id="cd01347">
    <property type="entry name" value="ligand_gated_channel"/>
    <property type="match status" value="1"/>
</dbReference>
<evidence type="ECO:0000256" key="9">
    <source>
        <dbReference type="ARBA" id="ARBA00023237"/>
    </source>
</evidence>
<dbReference type="Gene3D" id="2.40.170.20">
    <property type="entry name" value="TonB-dependent receptor, beta-barrel domain"/>
    <property type="match status" value="1"/>
</dbReference>
<dbReference type="Pfam" id="PF07715">
    <property type="entry name" value="Plug"/>
    <property type="match status" value="1"/>
</dbReference>
<dbReference type="PANTHER" id="PTHR30069">
    <property type="entry name" value="TONB-DEPENDENT OUTER MEMBRANE RECEPTOR"/>
    <property type="match status" value="1"/>
</dbReference>
<comment type="caution">
    <text evidence="17">The sequence shown here is derived from an EMBL/GenBank/DDBJ whole genome shotgun (WGS) entry which is preliminary data.</text>
</comment>
<evidence type="ECO:0000313" key="18">
    <source>
        <dbReference type="Proteomes" id="UP001161389"/>
    </source>
</evidence>
<dbReference type="GO" id="GO:0015344">
    <property type="term" value="F:siderophore uptake transmembrane transporter activity"/>
    <property type="evidence" value="ECO:0007669"/>
    <property type="project" value="TreeGrafter"/>
</dbReference>
<feature type="domain" description="TonB-dependent receptor-like beta-barrel" evidence="15">
    <location>
        <begin position="239"/>
        <end position="657"/>
    </location>
</feature>
<keyword evidence="3 10" id="KW-0813">Transport</keyword>
<dbReference type="InterPro" id="IPR011276">
    <property type="entry name" value="TonB_haem/Hb_rcpt"/>
</dbReference>
<dbReference type="InterPro" id="IPR012910">
    <property type="entry name" value="Plug_dom"/>
</dbReference>
<keyword evidence="6 14" id="KW-0732">Signal</keyword>
<dbReference type="NCBIfam" id="TIGR01785">
    <property type="entry name" value="TonB-hemin"/>
    <property type="match status" value="1"/>
</dbReference>
<organism evidence="17 18">
    <name type="scientific">Litoribrevibacter albus</name>
    <dbReference type="NCBI Taxonomy" id="1473156"/>
    <lineage>
        <taxon>Bacteria</taxon>
        <taxon>Pseudomonadati</taxon>
        <taxon>Pseudomonadota</taxon>
        <taxon>Gammaproteobacteria</taxon>
        <taxon>Oceanospirillales</taxon>
        <taxon>Oceanospirillaceae</taxon>
        <taxon>Litoribrevibacter</taxon>
    </lineage>
</organism>
<evidence type="ECO:0000259" key="15">
    <source>
        <dbReference type="Pfam" id="PF00593"/>
    </source>
</evidence>
<evidence type="ECO:0000256" key="7">
    <source>
        <dbReference type="ARBA" id="ARBA00023077"/>
    </source>
</evidence>
<feature type="domain" description="TonB-dependent receptor plug" evidence="16">
    <location>
        <begin position="58"/>
        <end position="160"/>
    </location>
</feature>
<reference evidence="17" key="1">
    <citation type="journal article" date="2014" name="Int. J. Syst. Evol. Microbiol.">
        <title>Complete genome sequence of Corynebacterium casei LMG S-19264T (=DSM 44701T), isolated from a smear-ripened cheese.</title>
        <authorList>
            <consortium name="US DOE Joint Genome Institute (JGI-PGF)"/>
            <person name="Walter F."/>
            <person name="Albersmeier A."/>
            <person name="Kalinowski J."/>
            <person name="Ruckert C."/>
        </authorList>
    </citation>
    <scope>NUCLEOTIDE SEQUENCE</scope>
    <source>
        <strain evidence="17">NBRC 110071</strain>
    </source>
</reference>
<dbReference type="RefSeq" id="WP_284379080.1">
    <property type="nucleotide sequence ID" value="NZ_BSNM01000003.1"/>
</dbReference>
<evidence type="ECO:0000256" key="4">
    <source>
        <dbReference type="ARBA" id="ARBA00022452"/>
    </source>
</evidence>
<sequence length="700" mass="77084">MSKAITALAVSGLGSLLISGSLYAQTQNDSTSVTESKDVTEFKKVTVNATRVAQDSDNVTRSVAVVDKEALDSIQANSVAEAVAHQTNVTLAGGAVPGNQKVNIRGLEGDKVLQVIDGARSNTNFSHRPSYFLDPELLKSVEVLKGPSSSLWGSGAIGGVVVQNTIEADDLIQEGNDVGGFIKKGYQTNGDVRTTSAAFATQYENIDWLIAATHYDSNYMKQGENADSRLTLYGTEAKNTNYLTKFGIDLDQYQRIQAQYRYADLNGHPPTVGSSDDAENGEDLLIDREVKDQHAAIDYSHKGSSAYLNFDAKLYLNDTENKEINLLEGTDQSDLKTIGINLLNNFKFDHTQILVGIDGYQDTIETKRTEDPGTGNRPNPPSKAESEVWGAFTTITHDLTSTLQAEASIRYDSFETESDDLDTSADESNLSTSAGIRWQATDWMRWSLRYDEAFRAPSSYELYIQGTHFNYGAPGWDNNFVANPDLKPETAENIELSVDLDFNNVFAKDKLSLTATAFQNDVEDFIYLDVVTNADFGPPPACNCISGTSTHTNARDAELWGYEIEAKYQIGAFNALLSYGQTRGTHETTTSSGTTKDHLPNIPSDKWVADLSYGFWDIDTKAGIRILSAEKQDRVEEDQHVYDGYTTTDIYASWEPSAQSLEGLKVDMILANIQDTNYQQAWSEVYEPGRSLKVAAKYNF</sequence>
<dbReference type="InterPro" id="IPR037066">
    <property type="entry name" value="Plug_dom_sf"/>
</dbReference>
<evidence type="ECO:0000256" key="6">
    <source>
        <dbReference type="ARBA" id="ARBA00022729"/>
    </source>
</evidence>
<dbReference type="GO" id="GO:0009279">
    <property type="term" value="C:cell outer membrane"/>
    <property type="evidence" value="ECO:0007669"/>
    <property type="project" value="UniProtKB-SubCell"/>
</dbReference>
<evidence type="ECO:0000256" key="2">
    <source>
        <dbReference type="ARBA" id="ARBA00009810"/>
    </source>
</evidence>
<evidence type="ECO:0000256" key="12">
    <source>
        <dbReference type="RuleBase" id="RU003357"/>
    </source>
</evidence>
<keyword evidence="8 10" id="KW-0472">Membrane</keyword>
<dbReference type="SUPFAM" id="SSF56935">
    <property type="entry name" value="Porins"/>
    <property type="match status" value="1"/>
</dbReference>
<dbReference type="AlphaFoldDB" id="A0AA37S8V0"/>
<evidence type="ECO:0000256" key="5">
    <source>
        <dbReference type="ARBA" id="ARBA00022692"/>
    </source>
</evidence>
<dbReference type="Gene3D" id="2.170.130.10">
    <property type="entry name" value="TonB-dependent receptor, plug domain"/>
    <property type="match status" value="1"/>
</dbReference>
<evidence type="ECO:0000259" key="16">
    <source>
        <dbReference type="Pfam" id="PF07715"/>
    </source>
</evidence>
<dbReference type="InterPro" id="IPR010917">
    <property type="entry name" value="TonB_rcpt_CS"/>
</dbReference>
<name>A0AA37S8V0_9GAMM</name>
<feature type="short sequence motif" description="TonB C-terminal box" evidence="11">
    <location>
        <begin position="683"/>
        <end position="700"/>
    </location>
</feature>
<evidence type="ECO:0000256" key="14">
    <source>
        <dbReference type="SAM" id="SignalP"/>
    </source>
</evidence>